<evidence type="ECO:0000256" key="2">
    <source>
        <dbReference type="ARBA" id="ARBA00006906"/>
    </source>
</evidence>
<keyword evidence="5" id="KW-0119">Carbohydrate metabolism</keyword>
<dbReference type="InterPro" id="IPR000887">
    <property type="entry name" value="Aldlse_KDPG_KHG"/>
</dbReference>
<dbReference type="EMBL" id="JBHUHO010000047">
    <property type="protein sequence ID" value="MFD2117855.1"/>
    <property type="molecule type" value="Genomic_DNA"/>
</dbReference>
<protein>
    <submittedName>
        <fullName evidence="6">Bifunctional 4-hydroxy-2-oxoglutarate aldolase/2-dehydro-3-deoxy-phosphogluconate aldolase</fullName>
    </submittedName>
</protein>
<keyword evidence="7" id="KW-1185">Reference proteome</keyword>
<comment type="subunit">
    <text evidence="3">Homotrimer.</text>
</comment>
<dbReference type="SUPFAM" id="SSF51569">
    <property type="entry name" value="Aldolase"/>
    <property type="match status" value="1"/>
</dbReference>
<evidence type="ECO:0000313" key="7">
    <source>
        <dbReference type="Proteomes" id="UP001597362"/>
    </source>
</evidence>
<evidence type="ECO:0000256" key="5">
    <source>
        <dbReference type="ARBA" id="ARBA00023277"/>
    </source>
</evidence>
<keyword evidence="4" id="KW-0456">Lyase</keyword>
<proteinExistence type="inferred from homology"/>
<comment type="caution">
    <text evidence="6">The sequence shown here is derived from an EMBL/GenBank/DDBJ whole genome shotgun (WGS) entry which is preliminary data.</text>
</comment>
<dbReference type="RefSeq" id="WP_377775199.1">
    <property type="nucleotide sequence ID" value="NZ_JBHUHO010000047.1"/>
</dbReference>
<dbReference type="InterPro" id="IPR013785">
    <property type="entry name" value="Aldolase_TIM"/>
</dbReference>
<sequence>MTMTEQLFKYKIVAIVRGIAQKDADSVIQALYNGGIRFVEVTMNTDGALQIIEKWRRDYDGKMFVGAGTVLNVELAKQAVAAGAQFIVTPNTEEAVIRYGVEHNVAMYPGAMTPSEIVRAWESGAQTIKVFPAGTLGISYIKELQGPLSHVPLMATGGVNLSNMDEYYAAGAKAFGIGGQLINKEWIAEGKFDQLEALARQFSETALQL</sequence>
<organism evidence="6 7">
    <name type="scientific">Paenibacillus yanchengensis</name>
    <dbReference type="NCBI Taxonomy" id="2035833"/>
    <lineage>
        <taxon>Bacteria</taxon>
        <taxon>Bacillati</taxon>
        <taxon>Bacillota</taxon>
        <taxon>Bacilli</taxon>
        <taxon>Bacillales</taxon>
        <taxon>Paenibacillaceae</taxon>
        <taxon>Paenibacillus</taxon>
    </lineage>
</organism>
<gene>
    <name evidence="6" type="ORF">ACFSJH_19155</name>
</gene>
<dbReference type="Proteomes" id="UP001597362">
    <property type="component" value="Unassembled WGS sequence"/>
</dbReference>
<comment type="pathway">
    <text evidence="1">Carbohydrate acid metabolism.</text>
</comment>
<evidence type="ECO:0000313" key="6">
    <source>
        <dbReference type="EMBL" id="MFD2117855.1"/>
    </source>
</evidence>
<dbReference type="Pfam" id="PF01081">
    <property type="entry name" value="Aldolase"/>
    <property type="match status" value="1"/>
</dbReference>
<name>A0ABW4YQ89_9BACL</name>
<accession>A0ABW4YQ89</accession>
<dbReference type="PANTHER" id="PTHR30246">
    <property type="entry name" value="2-KETO-3-DEOXY-6-PHOSPHOGLUCONATE ALDOLASE"/>
    <property type="match status" value="1"/>
</dbReference>
<comment type="similarity">
    <text evidence="2">Belongs to the KHG/KDPG aldolase family.</text>
</comment>
<reference evidence="7" key="1">
    <citation type="journal article" date="2019" name="Int. J. Syst. Evol. Microbiol.">
        <title>The Global Catalogue of Microorganisms (GCM) 10K type strain sequencing project: providing services to taxonomists for standard genome sequencing and annotation.</title>
        <authorList>
            <consortium name="The Broad Institute Genomics Platform"/>
            <consortium name="The Broad Institute Genome Sequencing Center for Infectious Disease"/>
            <person name="Wu L."/>
            <person name="Ma J."/>
        </authorList>
    </citation>
    <scope>NUCLEOTIDE SEQUENCE [LARGE SCALE GENOMIC DNA]</scope>
    <source>
        <strain evidence="7">GH52</strain>
    </source>
</reference>
<evidence type="ECO:0000256" key="4">
    <source>
        <dbReference type="ARBA" id="ARBA00023239"/>
    </source>
</evidence>
<dbReference type="CDD" id="cd00452">
    <property type="entry name" value="KDPG_aldolase"/>
    <property type="match status" value="1"/>
</dbReference>
<dbReference type="NCBIfam" id="TIGR01182">
    <property type="entry name" value="eda"/>
    <property type="match status" value="1"/>
</dbReference>
<evidence type="ECO:0000256" key="1">
    <source>
        <dbReference type="ARBA" id="ARBA00004761"/>
    </source>
</evidence>
<dbReference type="PANTHER" id="PTHR30246:SF1">
    <property type="entry name" value="2-DEHYDRO-3-DEOXY-6-PHOSPHOGALACTONATE ALDOLASE-RELATED"/>
    <property type="match status" value="1"/>
</dbReference>
<dbReference type="Gene3D" id="3.20.20.70">
    <property type="entry name" value="Aldolase class I"/>
    <property type="match status" value="1"/>
</dbReference>
<evidence type="ECO:0000256" key="3">
    <source>
        <dbReference type="ARBA" id="ARBA00011233"/>
    </source>
</evidence>